<accession>A0ABP0ISS1</accession>
<feature type="region of interest" description="Disordered" evidence="1">
    <location>
        <begin position="1"/>
        <end position="37"/>
    </location>
</feature>
<feature type="compositionally biased region" description="Basic and acidic residues" evidence="1">
    <location>
        <begin position="1"/>
        <end position="19"/>
    </location>
</feature>
<reference evidence="2 3" key="1">
    <citation type="submission" date="2024-02" db="EMBL/GenBank/DDBJ databases">
        <authorList>
            <person name="Chen Y."/>
            <person name="Shah S."/>
            <person name="Dougan E. K."/>
            <person name="Thang M."/>
            <person name="Chan C."/>
        </authorList>
    </citation>
    <scope>NUCLEOTIDE SEQUENCE [LARGE SCALE GENOMIC DNA]</scope>
</reference>
<dbReference type="Proteomes" id="UP001642464">
    <property type="component" value="Unassembled WGS sequence"/>
</dbReference>
<protein>
    <submittedName>
        <fullName evidence="2">Uncharacterized protein</fullName>
    </submittedName>
</protein>
<gene>
    <name evidence="2" type="ORF">SCF082_LOCUS8211</name>
</gene>
<evidence type="ECO:0000313" key="3">
    <source>
        <dbReference type="Proteomes" id="UP001642464"/>
    </source>
</evidence>
<proteinExistence type="predicted"/>
<evidence type="ECO:0000313" key="2">
    <source>
        <dbReference type="EMBL" id="CAK9004499.1"/>
    </source>
</evidence>
<organism evidence="2 3">
    <name type="scientific">Durusdinium trenchii</name>
    <dbReference type="NCBI Taxonomy" id="1381693"/>
    <lineage>
        <taxon>Eukaryota</taxon>
        <taxon>Sar</taxon>
        <taxon>Alveolata</taxon>
        <taxon>Dinophyceae</taxon>
        <taxon>Suessiales</taxon>
        <taxon>Symbiodiniaceae</taxon>
        <taxon>Durusdinium</taxon>
    </lineage>
</organism>
<sequence length="246" mass="26044">MGIGVTHREAEPKANHDLEDGPEDVQPQSLRRWGGEPRTRTRLLQELEVGSVSFLPRSGGGQLGNGYLVKHLGQLLLPVRGRRWHKELVLGRESLVHLAKSFFSRLLVVMAIDAGTKVSGGENRSSVSSRAMEVSVAEAQATAAGGQRGLEPRLFSEGACAGGFQALSHCSIEGQEGGSHQGCGGKPFDVCYFAERSTVAQEQQAGLRVRQLADGMEEGLGCFGLGGGDGVVAELLVADGRAQKGE</sequence>
<keyword evidence="3" id="KW-1185">Reference proteome</keyword>
<comment type="caution">
    <text evidence="2">The sequence shown here is derived from an EMBL/GenBank/DDBJ whole genome shotgun (WGS) entry which is preliminary data.</text>
</comment>
<dbReference type="EMBL" id="CAXAMM010004681">
    <property type="protein sequence ID" value="CAK9004499.1"/>
    <property type="molecule type" value="Genomic_DNA"/>
</dbReference>
<evidence type="ECO:0000256" key="1">
    <source>
        <dbReference type="SAM" id="MobiDB-lite"/>
    </source>
</evidence>
<name>A0ABP0ISS1_9DINO</name>